<evidence type="ECO:0000256" key="4">
    <source>
        <dbReference type="ARBA" id="ARBA00022692"/>
    </source>
</evidence>
<dbReference type="GO" id="GO:0016020">
    <property type="term" value="C:membrane"/>
    <property type="evidence" value="ECO:0007669"/>
    <property type="project" value="UniProtKB-SubCell"/>
</dbReference>
<keyword evidence="5 7" id="KW-0406">Ion transport</keyword>
<gene>
    <name evidence="9" type="primary">fxyd5</name>
</gene>
<dbReference type="Gene3D" id="1.20.5.780">
    <property type="entry name" value="Single helix bin"/>
    <property type="match status" value="1"/>
</dbReference>
<evidence type="ECO:0000256" key="6">
    <source>
        <dbReference type="ARBA" id="ARBA00023136"/>
    </source>
</evidence>
<dbReference type="GeneTree" id="ENSGT00530000068431"/>
<name>A0A8D2ZES9_SCOMX</name>
<evidence type="ECO:0000256" key="5">
    <source>
        <dbReference type="ARBA" id="ARBA00023065"/>
    </source>
</evidence>
<feature type="compositionally biased region" description="Polar residues" evidence="8">
    <location>
        <begin position="101"/>
        <end position="111"/>
    </location>
</feature>
<evidence type="ECO:0000256" key="8">
    <source>
        <dbReference type="SAM" id="MobiDB-lite"/>
    </source>
</evidence>
<proteinExistence type="inferred from homology"/>
<dbReference type="KEGG" id="smau:118301831"/>
<evidence type="ECO:0000313" key="9">
    <source>
        <dbReference type="Ensembl" id="ENSSMAP00000001060.2"/>
    </source>
</evidence>
<keyword evidence="4 7" id="KW-0812">Transmembrane</keyword>
<dbReference type="CTD" id="53827"/>
<feature type="transmembrane region" description="Helical" evidence="7">
    <location>
        <begin position="189"/>
        <end position="212"/>
    </location>
</feature>
<dbReference type="GO" id="GO:0017080">
    <property type="term" value="F:sodium channel regulator activity"/>
    <property type="evidence" value="ECO:0007669"/>
    <property type="project" value="TreeGrafter"/>
</dbReference>
<keyword evidence="6 7" id="KW-0472">Membrane</keyword>
<dbReference type="GO" id="GO:0043269">
    <property type="term" value="P:regulation of monoatomic ion transport"/>
    <property type="evidence" value="ECO:0007669"/>
    <property type="project" value="InterPro"/>
</dbReference>
<accession>A0A8D2ZES9</accession>
<dbReference type="GO" id="GO:0006811">
    <property type="term" value="P:monoatomic ion transport"/>
    <property type="evidence" value="ECO:0007669"/>
    <property type="project" value="UniProtKB-KW"/>
</dbReference>
<keyword evidence="3 7" id="KW-0813">Transport</keyword>
<keyword evidence="7" id="KW-1133">Transmembrane helix</keyword>
<protein>
    <recommendedName>
        <fullName evidence="7">FXYD domain-containing ion transport regulator</fullName>
    </recommendedName>
</protein>
<organism evidence="9 10">
    <name type="scientific">Scophthalmus maximus</name>
    <name type="common">Turbot</name>
    <name type="synonym">Psetta maxima</name>
    <dbReference type="NCBI Taxonomy" id="52904"/>
    <lineage>
        <taxon>Eukaryota</taxon>
        <taxon>Metazoa</taxon>
        <taxon>Chordata</taxon>
        <taxon>Craniata</taxon>
        <taxon>Vertebrata</taxon>
        <taxon>Euteleostomi</taxon>
        <taxon>Actinopterygii</taxon>
        <taxon>Neopterygii</taxon>
        <taxon>Teleostei</taxon>
        <taxon>Neoteleostei</taxon>
        <taxon>Acanthomorphata</taxon>
        <taxon>Carangaria</taxon>
        <taxon>Pleuronectiformes</taxon>
        <taxon>Pleuronectoidei</taxon>
        <taxon>Scophthalmidae</taxon>
        <taxon>Scophthalmus</taxon>
    </lineage>
</organism>
<dbReference type="Proteomes" id="UP000694558">
    <property type="component" value="Chromosome 1"/>
</dbReference>
<dbReference type="PANTHER" id="PTHR14132:SF23">
    <property type="entry name" value="FXYD DOMAIN-CONTAINING ION TRANSPORT REGULATOR"/>
    <property type="match status" value="1"/>
</dbReference>
<reference evidence="9" key="2">
    <citation type="submission" date="2025-08" db="UniProtKB">
        <authorList>
            <consortium name="Ensembl"/>
        </authorList>
    </citation>
    <scope>IDENTIFICATION</scope>
</reference>
<feature type="compositionally biased region" description="Polar residues" evidence="8">
    <location>
        <begin position="118"/>
        <end position="150"/>
    </location>
</feature>
<evidence type="ECO:0000256" key="2">
    <source>
        <dbReference type="ARBA" id="ARBA00005948"/>
    </source>
</evidence>
<feature type="compositionally biased region" description="Basic and acidic residues" evidence="8">
    <location>
        <begin position="91"/>
        <end position="100"/>
    </location>
</feature>
<comment type="similarity">
    <text evidence="2 7">Belongs to the FXYD family.</text>
</comment>
<comment type="subcellular location">
    <subcellularLocation>
        <location evidence="1">Membrane</location>
        <topology evidence="1">Single-pass membrane protein</topology>
    </subcellularLocation>
</comment>
<evidence type="ECO:0000256" key="3">
    <source>
        <dbReference type="ARBA" id="ARBA00022448"/>
    </source>
</evidence>
<dbReference type="Pfam" id="PF02038">
    <property type="entry name" value="ATP1G1_PLM_MAT8"/>
    <property type="match status" value="1"/>
</dbReference>
<sequence>MGVVGEQSPPSAFQKSHSEREVLWTRRLRIHLWTAAAHRMDTKIYLASLTFLVVMCKVSRAHAPTTPDQMESVSGYVENLKTSPTALSPTGRRDGSRQDVDSSPGTSPAEQTTDRRISTSNPVKLTITTSAPKNKTTMPHTEVTSTPASKVTSFRSVTERTTKNETHQAVACDTKCDQDFTYDYQSLRFAGLSIAAILFIMGIMVISCGKVCRLPKFHKRSSKSYHVVQG</sequence>
<dbReference type="InterPro" id="IPR000272">
    <property type="entry name" value="Ion-transport_regulator_FXYD"/>
</dbReference>
<evidence type="ECO:0000313" key="10">
    <source>
        <dbReference type="Proteomes" id="UP000694558"/>
    </source>
</evidence>
<dbReference type="RefSeq" id="XP_035483329.1">
    <property type="nucleotide sequence ID" value="XM_035627436.2"/>
</dbReference>
<dbReference type="CDD" id="cd20323">
    <property type="entry name" value="FXYD_FXYD5"/>
    <property type="match status" value="1"/>
</dbReference>
<dbReference type="AlphaFoldDB" id="A0A8D2ZES9"/>
<dbReference type="PANTHER" id="PTHR14132">
    <property type="entry name" value="SODIUM/POTASSIUM-TRANSPORTING ATPASE SUBUNIT GAMMA"/>
    <property type="match status" value="1"/>
</dbReference>
<evidence type="ECO:0000256" key="7">
    <source>
        <dbReference type="RuleBase" id="RU364131"/>
    </source>
</evidence>
<evidence type="ECO:0000256" key="1">
    <source>
        <dbReference type="ARBA" id="ARBA00004167"/>
    </source>
</evidence>
<dbReference type="GeneID" id="118301831"/>
<feature type="region of interest" description="Disordered" evidence="8">
    <location>
        <begin position="81"/>
        <end position="150"/>
    </location>
</feature>
<dbReference type="Ensembl" id="ENSSMAT00000001084.2">
    <property type="protein sequence ID" value="ENSSMAP00000001060.2"/>
    <property type="gene ID" value="ENSSMAG00000000675.2"/>
</dbReference>
<reference evidence="9" key="1">
    <citation type="submission" date="2023-05" db="EMBL/GenBank/DDBJ databases">
        <title>High-quality long-read genome of Scophthalmus maximus.</title>
        <authorList>
            <person name="Lien S."/>
            <person name="Martinez P."/>
        </authorList>
    </citation>
    <scope>NUCLEOTIDE SEQUENCE [LARGE SCALE GENOMIC DNA]</scope>
</reference>
<dbReference type="OrthoDB" id="8961850at2759"/>